<keyword evidence="1" id="KW-0812">Transmembrane</keyword>
<dbReference type="GO" id="GO:0004190">
    <property type="term" value="F:aspartic-type endopeptidase activity"/>
    <property type="evidence" value="ECO:0007669"/>
    <property type="project" value="InterPro"/>
</dbReference>
<keyword evidence="1" id="KW-0472">Membrane</keyword>
<evidence type="ECO:0000256" key="1">
    <source>
        <dbReference type="SAM" id="Phobius"/>
    </source>
</evidence>
<feature type="domain" description="Prepilin type IV endopeptidase peptidase" evidence="2">
    <location>
        <begin position="8"/>
        <end position="99"/>
    </location>
</feature>
<dbReference type="AlphaFoldDB" id="A0AA37DFG6"/>
<dbReference type="GO" id="GO:0016020">
    <property type="term" value="C:membrane"/>
    <property type="evidence" value="ECO:0007669"/>
    <property type="project" value="InterPro"/>
</dbReference>
<feature type="transmembrane region" description="Helical" evidence="1">
    <location>
        <begin position="72"/>
        <end position="105"/>
    </location>
</feature>
<dbReference type="Proteomes" id="UP000018466">
    <property type="component" value="Unassembled WGS sequence"/>
</dbReference>
<proteinExistence type="predicted"/>
<gene>
    <name evidence="3" type="ORF">HMPREF9623_02022</name>
</gene>
<accession>A0AA37DFG6</accession>
<protein>
    <recommendedName>
        <fullName evidence="2">Prepilin type IV endopeptidase peptidase domain-containing protein</fullName>
    </recommendedName>
</protein>
<keyword evidence="1" id="KW-1133">Transmembrane helix</keyword>
<comment type="caution">
    <text evidence="3">The sequence shown here is derived from an EMBL/GenBank/DDBJ whole genome shotgun (WGS) entry which is preliminary data.</text>
</comment>
<keyword evidence="4" id="KW-1185">Reference proteome</keyword>
<dbReference type="RefSeq" id="WP_009533828.1">
    <property type="nucleotide sequence ID" value="NZ_CAUVLT010000004.1"/>
</dbReference>
<dbReference type="GeneID" id="86941843"/>
<organism evidence="3 4">
    <name type="scientific">Stomatobaculum longum</name>
    <dbReference type="NCBI Taxonomy" id="796942"/>
    <lineage>
        <taxon>Bacteria</taxon>
        <taxon>Bacillati</taxon>
        <taxon>Bacillota</taxon>
        <taxon>Clostridia</taxon>
        <taxon>Lachnospirales</taxon>
        <taxon>Lachnospiraceae</taxon>
        <taxon>Stomatobaculum</taxon>
    </lineage>
</organism>
<evidence type="ECO:0000313" key="4">
    <source>
        <dbReference type="Proteomes" id="UP000018466"/>
    </source>
</evidence>
<sequence>MFLQLSPLALFLPLFSIADLKERRIPNRLLLLALLPGMAAQNPHFLLRLCLSALLFYPWFRLHLIGAGDVKLLGLCCAYLGLSAFLGFFFLSLLAATLPALWLLLSGRRCEQLPLAPFFFAGFALLKLLSETPLLHTLFF</sequence>
<dbReference type="InterPro" id="IPR000045">
    <property type="entry name" value="Prepilin_IV_endopep_pep"/>
</dbReference>
<dbReference type="Gene3D" id="1.20.120.1220">
    <property type="match status" value="1"/>
</dbReference>
<evidence type="ECO:0000259" key="2">
    <source>
        <dbReference type="Pfam" id="PF01478"/>
    </source>
</evidence>
<feature type="transmembrane region" description="Helical" evidence="1">
    <location>
        <begin position="117"/>
        <end position="139"/>
    </location>
</feature>
<name>A0AA37DFG6_9FIRM</name>
<dbReference type="Pfam" id="PF01478">
    <property type="entry name" value="Peptidase_A24"/>
    <property type="match status" value="1"/>
</dbReference>
<dbReference type="EMBL" id="AGEL01000015">
    <property type="protein sequence ID" value="EHO15701.1"/>
    <property type="molecule type" value="Genomic_DNA"/>
</dbReference>
<reference evidence="3 4" key="1">
    <citation type="submission" date="2011-10" db="EMBL/GenBank/DDBJ databases">
        <title>The Genome Sequence of Lachnospiraceae bacterium ACC2.</title>
        <authorList>
            <consortium name="The Broad Institute Genome Sequencing Platform"/>
            <person name="Earl A."/>
            <person name="Ward D."/>
            <person name="Feldgarden M."/>
            <person name="Gevers D."/>
            <person name="Sizova M."/>
            <person name="Hazen A."/>
            <person name="Epstein S."/>
            <person name="Young S.K."/>
            <person name="Zeng Q."/>
            <person name="Gargeya S."/>
            <person name="Fitzgerald M."/>
            <person name="Haas B."/>
            <person name="Abouelleil A."/>
            <person name="Alvarado L."/>
            <person name="Arachchi H.M."/>
            <person name="Berlin A."/>
            <person name="Brown A."/>
            <person name="Chapman S.B."/>
            <person name="Chen Z."/>
            <person name="Dunbar C."/>
            <person name="Freedman E."/>
            <person name="Gearin G."/>
            <person name="Goldberg J."/>
            <person name="Griggs A."/>
            <person name="Gujja S."/>
            <person name="Heiman D."/>
            <person name="Howarth C."/>
            <person name="Larson L."/>
            <person name="Lui A."/>
            <person name="MacDonald P.J.P."/>
            <person name="Montmayeur A."/>
            <person name="Murphy C."/>
            <person name="Neiman D."/>
            <person name="Pearson M."/>
            <person name="Priest M."/>
            <person name="Roberts A."/>
            <person name="Saif S."/>
            <person name="Shea T."/>
            <person name="Shenoy N."/>
            <person name="Sisk P."/>
            <person name="Stolte C."/>
            <person name="Sykes S."/>
            <person name="Wortman J."/>
            <person name="Nusbaum C."/>
            <person name="Birren B."/>
        </authorList>
    </citation>
    <scope>NUCLEOTIDE SEQUENCE [LARGE SCALE GENOMIC DNA]</scope>
    <source>
        <strain evidence="3 4">ACC2</strain>
    </source>
</reference>
<evidence type="ECO:0000313" key="3">
    <source>
        <dbReference type="EMBL" id="EHO15701.1"/>
    </source>
</evidence>